<dbReference type="GO" id="GO:0004672">
    <property type="term" value="F:protein kinase activity"/>
    <property type="evidence" value="ECO:0007669"/>
    <property type="project" value="InterPro"/>
</dbReference>
<evidence type="ECO:0000313" key="4">
    <source>
        <dbReference type="Proteomes" id="UP000789375"/>
    </source>
</evidence>
<accession>A0A9N9NCI9</accession>
<keyword evidence="1" id="KW-0547">Nucleotide-binding</keyword>
<proteinExistence type="predicted"/>
<dbReference type="SUPFAM" id="SSF56112">
    <property type="entry name" value="Protein kinase-like (PK-like)"/>
    <property type="match status" value="1"/>
</dbReference>
<dbReference type="InterPro" id="IPR011009">
    <property type="entry name" value="Kinase-like_dom_sf"/>
</dbReference>
<feature type="non-terminal residue" evidence="3">
    <location>
        <position position="1"/>
    </location>
</feature>
<dbReference type="GO" id="GO:0005524">
    <property type="term" value="F:ATP binding"/>
    <property type="evidence" value="ECO:0007669"/>
    <property type="project" value="UniProtKB-UniRule"/>
</dbReference>
<dbReference type="AlphaFoldDB" id="A0A9N9NCI9"/>
<organism evidence="3 4">
    <name type="scientific">Funneliformis mosseae</name>
    <name type="common">Endomycorrhizal fungus</name>
    <name type="synonym">Glomus mosseae</name>
    <dbReference type="NCBI Taxonomy" id="27381"/>
    <lineage>
        <taxon>Eukaryota</taxon>
        <taxon>Fungi</taxon>
        <taxon>Fungi incertae sedis</taxon>
        <taxon>Mucoromycota</taxon>
        <taxon>Glomeromycotina</taxon>
        <taxon>Glomeromycetes</taxon>
        <taxon>Glomerales</taxon>
        <taxon>Glomeraceae</taxon>
        <taxon>Funneliformis</taxon>
    </lineage>
</organism>
<gene>
    <name evidence="3" type="ORF">FMOSSE_LOCUS14939</name>
</gene>
<dbReference type="PROSITE" id="PS50011">
    <property type="entry name" value="PROTEIN_KINASE_DOM"/>
    <property type="match status" value="1"/>
</dbReference>
<keyword evidence="1" id="KW-0067">ATP-binding</keyword>
<dbReference type="PROSITE" id="PS00107">
    <property type="entry name" value="PROTEIN_KINASE_ATP"/>
    <property type="match status" value="1"/>
</dbReference>
<dbReference type="InterPro" id="IPR017441">
    <property type="entry name" value="Protein_kinase_ATP_BS"/>
</dbReference>
<dbReference type="Pfam" id="PF00069">
    <property type="entry name" value="Pkinase"/>
    <property type="match status" value="1"/>
</dbReference>
<protein>
    <submittedName>
        <fullName evidence="3">13107_t:CDS:1</fullName>
    </submittedName>
</protein>
<feature type="domain" description="Protein kinase" evidence="2">
    <location>
        <begin position="34"/>
        <end position="164"/>
    </location>
</feature>
<evidence type="ECO:0000259" key="2">
    <source>
        <dbReference type="PROSITE" id="PS50011"/>
    </source>
</evidence>
<reference evidence="3" key="1">
    <citation type="submission" date="2021-06" db="EMBL/GenBank/DDBJ databases">
        <authorList>
            <person name="Kallberg Y."/>
            <person name="Tangrot J."/>
            <person name="Rosling A."/>
        </authorList>
    </citation>
    <scope>NUCLEOTIDE SEQUENCE</scope>
    <source>
        <strain evidence="3">87-6 pot B 2015</strain>
    </source>
</reference>
<dbReference type="Gene3D" id="3.30.200.20">
    <property type="entry name" value="Phosphorylase Kinase, domain 1"/>
    <property type="match status" value="1"/>
</dbReference>
<keyword evidence="4" id="KW-1185">Reference proteome</keyword>
<sequence>MLNDAEVSDSTIYIDWLEKIVTEEYFNFYEYSDFKNKQPIGSGSFGNIVRANWKNTDRFFALKSFNHDKVTLKEVVNELKLHRKVDFHENIIRVYGITKEETGVDHANQREKKKFLLKKYKSSSGLTANTNDSNINELDIATYETNLNLQNQESVNLNVIDREN</sequence>
<dbReference type="Proteomes" id="UP000789375">
    <property type="component" value="Unassembled WGS sequence"/>
</dbReference>
<dbReference type="EMBL" id="CAJVPP010013274">
    <property type="protein sequence ID" value="CAG8720316.1"/>
    <property type="molecule type" value="Genomic_DNA"/>
</dbReference>
<comment type="caution">
    <text evidence="3">The sequence shown here is derived from an EMBL/GenBank/DDBJ whole genome shotgun (WGS) entry which is preliminary data.</text>
</comment>
<feature type="binding site" evidence="1">
    <location>
        <position position="63"/>
    </location>
    <ligand>
        <name>ATP</name>
        <dbReference type="ChEBI" id="CHEBI:30616"/>
    </ligand>
</feature>
<dbReference type="InterPro" id="IPR000719">
    <property type="entry name" value="Prot_kinase_dom"/>
</dbReference>
<evidence type="ECO:0000313" key="3">
    <source>
        <dbReference type="EMBL" id="CAG8720316.1"/>
    </source>
</evidence>
<evidence type="ECO:0000256" key="1">
    <source>
        <dbReference type="PROSITE-ProRule" id="PRU10141"/>
    </source>
</evidence>
<name>A0A9N9NCI9_FUNMO</name>